<feature type="domain" description="DNA2/NAM7 helicase-like C-terminal" evidence="1">
    <location>
        <begin position="32"/>
        <end position="128"/>
    </location>
</feature>
<dbReference type="InterPro" id="IPR045055">
    <property type="entry name" value="DNA2/NAM7-like"/>
</dbReference>
<evidence type="ECO:0000313" key="8">
    <source>
        <dbReference type="EMBL" id="AZF76833.1"/>
    </source>
</evidence>
<dbReference type="AlphaFoldDB" id="A0A0E3MEB8"/>
<dbReference type="KEGG" id="ssol:SULB_2328"/>
<dbReference type="EMBL" id="CP033236">
    <property type="protein sequence ID" value="AZF71590.1"/>
    <property type="molecule type" value="Genomic_DNA"/>
</dbReference>
<evidence type="ECO:0000313" key="13">
    <source>
        <dbReference type="Proteomes" id="UP000033057"/>
    </source>
</evidence>
<dbReference type="EMBL" id="CP011056">
    <property type="protein sequence ID" value="AKA77186.1"/>
    <property type="molecule type" value="Genomic_DNA"/>
</dbReference>
<protein>
    <recommendedName>
        <fullName evidence="1">DNA2/NAM7 helicase-like C-terminal domain-containing protein</fullName>
    </recommendedName>
</protein>
<dbReference type="EMBL" id="CP033238">
    <property type="protein sequence ID" value="AZF76833.1"/>
    <property type="molecule type" value="Genomic_DNA"/>
</dbReference>
<evidence type="ECO:0000313" key="6">
    <source>
        <dbReference type="EMBL" id="AZF71590.1"/>
    </source>
</evidence>
<evidence type="ECO:0000313" key="3">
    <source>
        <dbReference type="EMBL" id="AKA77186.1"/>
    </source>
</evidence>
<evidence type="ECO:0000313" key="23">
    <source>
        <dbReference type="Proteomes" id="UP000282269"/>
    </source>
</evidence>
<dbReference type="EMBL" id="CP033235">
    <property type="protein sequence ID" value="AZF68970.1"/>
    <property type="molecule type" value="Genomic_DNA"/>
</dbReference>
<reference evidence="16" key="2">
    <citation type="submission" date="2016-04" db="EMBL/GenBank/DDBJ databases">
        <authorList>
            <person name="Shah S.A."/>
            <person name="Garrett R.A."/>
        </authorList>
    </citation>
    <scope>NUCLEOTIDE SEQUENCE [LARGE SCALE GENOMIC DNA]</scope>
    <source>
        <strain evidence="16">ATCC 35091 / DSM 1616 / JCM 8930 / NBRC 15331 / P1</strain>
    </source>
</reference>
<dbReference type="KEGG" id="ssof:SULC_2325"/>
<dbReference type="EMBL" id="CP033241">
    <property type="protein sequence ID" value="AZF84627.1"/>
    <property type="molecule type" value="Genomic_DNA"/>
</dbReference>
<name>A0A0E3MEB8_SACSO</name>
<dbReference type="Proteomes" id="UP000033085">
    <property type="component" value="Chromosome"/>
</dbReference>
<accession>A0A0E3MEB8</accession>
<evidence type="ECO:0000313" key="16">
    <source>
        <dbReference type="Proteomes" id="UP000076770"/>
    </source>
</evidence>
<dbReference type="Proteomes" id="UP000278715">
    <property type="component" value="Chromosome"/>
</dbReference>
<dbReference type="EMBL" id="LT549890">
    <property type="protein sequence ID" value="SAI85129.1"/>
    <property type="molecule type" value="Genomic_DNA"/>
</dbReference>
<dbReference type="InterPro" id="IPR047187">
    <property type="entry name" value="SF1_C_Upf1"/>
</dbReference>
<dbReference type="Pfam" id="PF13087">
    <property type="entry name" value="AAA_12"/>
    <property type="match status" value="1"/>
</dbReference>
<dbReference type="InterPro" id="IPR041679">
    <property type="entry name" value="DNA2/NAM7-like_C"/>
</dbReference>
<dbReference type="Proteomes" id="UP000033106">
    <property type="component" value="Chromosome"/>
</dbReference>
<dbReference type="Proteomes" id="UP000273443">
    <property type="component" value="Chromosome"/>
</dbReference>
<sequence>MRLEIAEKYMAEAYEYLKKGDTIQASGKAYKVAEEIVKAIKFLISKLIGQDVGVISPYRTQVRKLDQELANYKPYVEVNTVDAFQGREKDVIIFSVTATNGLRFVTNRRRLNVAFTRPRYKLIVLGNENSIMSCQMTIC</sequence>
<dbReference type="SUPFAM" id="SSF52540">
    <property type="entry name" value="P-loop containing nucleoside triphosphate hydrolases"/>
    <property type="match status" value="1"/>
</dbReference>
<dbReference type="Proteomes" id="UP000076770">
    <property type="component" value="Chromosome i"/>
</dbReference>
<dbReference type="Proteomes" id="UP000282269">
    <property type="component" value="Chromosome"/>
</dbReference>
<evidence type="ECO:0000313" key="17">
    <source>
        <dbReference type="Proteomes" id="UP000267993"/>
    </source>
</evidence>
<evidence type="ECO:0000259" key="1">
    <source>
        <dbReference type="Pfam" id="PF13087"/>
    </source>
</evidence>
<gene>
    <name evidence="12" type="ORF">SSOP1_1575</name>
    <name evidence="4" type="ORF">SULA_2327</name>
    <name evidence="2" type="ORF">SULB_2328</name>
    <name evidence="3" type="ORF">SULC_2325</name>
    <name evidence="5" type="ORF">SULG_11775</name>
    <name evidence="6" type="ORF">SULH_11775</name>
    <name evidence="7" type="ORF">SULI_11775</name>
    <name evidence="8" type="ORF">SULM_11765</name>
    <name evidence="9" type="ORF">SULN_11765</name>
    <name evidence="10" type="ORF">SULO_11775</name>
    <name evidence="11" type="ORF">SULZ_11765</name>
</gene>
<dbReference type="EMBL" id="CP033240">
    <property type="protein sequence ID" value="AZF82045.1"/>
    <property type="molecule type" value="Genomic_DNA"/>
</dbReference>
<evidence type="ECO:0000313" key="18">
    <source>
        <dbReference type="Proteomes" id="UP000269431"/>
    </source>
</evidence>
<evidence type="ECO:0000313" key="5">
    <source>
        <dbReference type="EMBL" id="AZF68970.1"/>
    </source>
</evidence>
<dbReference type="PANTHER" id="PTHR10887">
    <property type="entry name" value="DNA2/NAM7 HELICASE FAMILY"/>
    <property type="match status" value="1"/>
</dbReference>
<dbReference type="CDD" id="cd18808">
    <property type="entry name" value="SF1_C_Upf1"/>
    <property type="match status" value="1"/>
</dbReference>
<organism evidence="2 14">
    <name type="scientific">Saccharolobus solfataricus</name>
    <name type="common">Sulfolobus solfataricus</name>
    <dbReference type="NCBI Taxonomy" id="2287"/>
    <lineage>
        <taxon>Archaea</taxon>
        <taxon>Thermoproteota</taxon>
        <taxon>Thermoprotei</taxon>
        <taxon>Sulfolobales</taxon>
        <taxon>Sulfolobaceae</taxon>
        <taxon>Saccharolobus</taxon>
    </lineage>
</organism>
<reference evidence="2" key="5">
    <citation type="submission" date="2018-10" db="EMBL/GenBank/DDBJ databases">
        <authorList>
            <person name="McCarthy S."/>
            <person name="Gradnigo J."/>
            <person name="Johnson T."/>
            <person name="Payne S."/>
            <person name="Lipzen A."/>
            <person name="Schackwitz W."/>
            <person name="Martin J."/>
            <person name="Moriyama E."/>
            <person name="Blum P."/>
        </authorList>
    </citation>
    <scope>NUCLEOTIDE SEQUENCE</scope>
    <source>
        <strain evidence="2">SARC-B</strain>
        <strain evidence="3">SARC-C</strain>
        <strain evidence="4">SULA</strain>
    </source>
</reference>
<evidence type="ECO:0000313" key="22">
    <source>
        <dbReference type="Proteomes" id="UP000278715"/>
    </source>
</evidence>
<dbReference type="Proteomes" id="UP000275843">
    <property type="component" value="Chromosome"/>
</dbReference>
<evidence type="ECO:0000313" key="2">
    <source>
        <dbReference type="EMBL" id="AKA74490.1"/>
    </source>
</evidence>
<proteinExistence type="predicted"/>
<dbReference type="SMR" id="A0A0E3MEB8"/>
<evidence type="ECO:0000313" key="15">
    <source>
        <dbReference type="Proteomes" id="UP000033106"/>
    </source>
</evidence>
<dbReference type="EMBL" id="CP011055">
    <property type="protein sequence ID" value="AKA74490.1"/>
    <property type="molecule type" value="Genomic_DNA"/>
</dbReference>
<reference evidence="17 18" key="4">
    <citation type="journal article" date="2018" name="Proc. Natl. Acad. Sci. U.S.A.">
        <title>Nonmutational mechanism of inheritance in the Archaeon Sulfolobus solfataricus.</title>
        <authorList>
            <person name="Payne S."/>
            <person name="McCarthy S."/>
            <person name="Johnson T."/>
            <person name="North E."/>
            <person name="Blum P."/>
        </authorList>
    </citation>
    <scope>NUCLEOTIDE SEQUENCE [LARGE SCALE GENOMIC DNA]</scope>
    <source>
        <strain evidence="6 17">SARC-H</strain>
        <strain evidence="7 21">SARC-I</strain>
        <strain evidence="9 22">SARC-N</strain>
        <strain evidence="10 23">SARC-O</strain>
        <strain evidence="11 18">SUL120</strain>
        <strain evidence="5 19">SULG</strain>
        <strain evidence="8 20">SULM</strain>
    </source>
</reference>
<dbReference type="GO" id="GO:0006369">
    <property type="term" value="P:termination of RNA polymerase II transcription"/>
    <property type="evidence" value="ECO:0007669"/>
    <property type="project" value="TreeGrafter"/>
</dbReference>
<dbReference type="GO" id="GO:0001147">
    <property type="term" value="F:transcription termination site sequence-specific DNA binding"/>
    <property type="evidence" value="ECO:0007669"/>
    <property type="project" value="TreeGrafter"/>
</dbReference>
<evidence type="ECO:0000313" key="9">
    <source>
        <dbReference type="EMBL" id="AZF79440.1"/>
    </source>
</evidence>
<dbReference type="Proteomes" id="UP000033057">
    <property type="component" value="Chromosome"/>
</dbReference>
<dbReference type="PATRIC" id="fig|2287.6.peg.2438"/>
<dbReference type="EMBL" id="CP033239">
    <property type="protein sequence ID" value="AZF79440.1"/>
    <property type="molecule type" value="Genomic_DNA"/>
</dbReference>
<evidence type="ECO:0000313" key="10">
    <source>
        <dbReference type="EMBL" id="AZF82045.1"/>
    </source>
</evidence>
<dbReference type="InterPro" id="IPR027417">
    <property type="entry name" value="P-loop_NTPase"/>
</dbReference>
<evidence type="ECO:0000313" key="19">
    <source>
        <dbReference type="Proteomes" id="UP000273194"/>
    </source>
</evidence>
<dbReference type="Gene3D" id="3.40.50.300">
    <property type="entry name" value="P-loop containing nucleotide triphosphate hydrolases"/>
    <property type="match status" value="1"/>
</dbReference>
<reference evidence="12" key="3">
    <citation type="submission" date="2016-04" db="EMBL/GenBank/DDBJ databases">
        <authorList>
            <person name="Evans L.H."/>
            <person name="Alamgir A."/>
            <person name="Owens N."/>
            <person name="Weber N.D."/>
            <person name="Virtaneva K."/>
            <person name="Barbian K."/>
            <person name="Babar A."/>
            <person name="Rosenke K."/>
        </authorList>
    </citation>
    <scope>NUCLEOTIDE SEQUENCE</scope>
    <source>
        <strain evidence="12">P1</strain>
    </source>
</reference>
<dbReference type="OrthoDB" id="40236at2157"/>
<dbReference type="EMBL" id="CP011057">
    <property type="protein sequence ID" value="AKA79878.1"/>
    <property type="molecule type" value="Genomic_DNA"/>
</dbReference>
<dbReference type="KEGG" id="ssoa:SULA_2327"/>
<dbReference type="Proteomes" id="UP000269431">
    <property type="component" value="Chromosome"/>
</dbReference>
<dbReference type="Proteomes" id="UP000267993">
    <property type="component" value="Chromosome"/>
</dbReference>
<evidence type="ECO:0000313" key="4">
    <source>
        <dbReference type="EMBL" id="AKA79878.1"/>
    </source>
</evidence>
<evidence type="ECO:0000313" key="21">
    <source>
        <dbReference type="Proteomes" id="UP000275843"/>
    </source>
</evidence>
<evidence type="ECO:0000313" key="7">
    <source>
        <dbReference type="EMBL" id="AZF74210.1"/>
    </source>
</evidence>
<evidence type="ECO:0000313" key="11">
    <source>
        <dbReference type="EMBL" id="AZF84627.1"/>
    </source>
</evidence>
<evidence type="ECO:0000313" key="20">
    <source>
        <dbReference type="Proteomes" id="UP000273443"/>
    </source>
</evidence>
<dbReference type="EMBL" id="CP033237">
    <property type="protein sequence ID" value="AZF74210.1"/>
    <property type="molecule type" value="Genomic_DNA"/>
</dbReference>
<dbReference type="Proteomes" id="UP000273194">
    <property type="component" value="Chromosome"/>
</dbReference>
<dbReference type="PANTHER" id="PTHR10887:SF495">
    <property type="entry name" value="HELICASE SENATAXIN ISOFORM X1-RELATED"/>
    <property type="match status" value="1"/>
</dbReference>
<reference evidence="13 14" key="1">
    <citation type="journal article" date="2015" name="Genome Announc.">
        <title>Complete Genome Sequence of Sulfolobus solfataricus Strain 98/2 and Evolved Derivatives.</title>
        <authorList>
            <person name="McCarthy S."/>
            <person name="Gradnigo J."/>
            <person name="Johnson T."/>
            <person name="Payne S."/>
            <person name="Lipzen A."/>
            <person name="Martin J."/>
            <person name="Schackwitz W."/>
            <person name="Moriyama E."/>
            <person name="Blum P."/>
        </authorList>
    </citation>
    <scope>NUCLEOTIDE SEQUENCE [LARGE SCALE GENOMIC DNA]</scope>
    <source>
        <strain evidence="13">98/2 SULC</strain>
        <strain evidence="2">SARC-B</strain>
        <strain evidence="3">SARC-C</strain>
        <strain evidence="4 15">SULA</strain>
        <strain evidence="14">SULB</strain>
    </source>
</reference>
<evidence type="ECO:0000313" key="12">
    <source>
        <dbReference type="EMBL" id="SAI85129.1"/>
    </source>
</evidence>
<evidence type="ECO:0000313" key="14">
    <source>
        <dbReference type="Proteomes" id="UP000033085"/>
    </source>
</evidence>